<dbReference type="EMBL" id="JAAOIV010000002">
    <property type="protein sequence ID" value="NHN54843.1"/>
    <property type="molecule type" value="Genomic_DNA"/>
</dbReference>
<name>A0A967EGB0_9MICO</name>
<comment type="caution">
    <text evidence="2">The sequence shown here is derived from an EMBL/GenBank/DDBJ whole genome shotgun (WGS) entry which is preliminary data.</text>
</comment>
<keyword evidence="3" id="KW-1185">Reference proteome</keyword>
<dbReference type="RefSeq" id="WP_166193212.1">
    <property type="nucleotide sequence ID" value="NZ_JAAOIV010000002.1"/>
</dbReference>
<organism evidence="2 3">
    <name type="scientific">Metallococcus carri</name>
    <dbReference type="NCBI Taxonomy" id="1656884"/>
    <lineage>
        <taxon>Bacteria</taxon>
        <taxon>Bacillati</taxon>
        <taxon>Actinomycetota</taxon>
        <taxon>Actinomycetes</taxon>
        <taxon>Micrococcales</taxon>
        <taxon>Dermacoccaceae</taxon>
        <taxon>Metallococcus</taxon>
    </lineage>
</organism>
<keyword evidence="1" id="KW-1133">Transmembrane helix</keyword>
<proteinExistence type="predicted"/>
<gene>
    <name evidence="2" type="ORF">G9U51_03475</name>
</gene>
<evidence type="ECO:0000256" key="1">
    <source>
        <dbReference type="SAM" id="Phobius"/>
    </source>
</evidence>
<evidence type="ECO:0000313" key="3">
    <source>
        <dbReference type="Proteomes" id="UP000744769"/>
    </source>
</evidence>
<feature type="transmembrane region" description="Helical" evidence="1">
    <location>
        <begin position="7"/>
        <end position="27"/>
    </location>
</feature>
<accession>A0A967EGB0</accession>
<dbReference type="AlphaFoldDB" id="A0A967EGB0"/>
<dbReference type="Pfam" id="PF11755">
    <property type="entry name" value="DUF3311"/>
    <property type="match status" value="1"/>
</dbReference>
<reference evidence="2" key="1">
    <citation type="submission" date="2020-03" db="EMBL/GenBank/DDBJ databases">
        <title>Draft sequencing of Calidifontibacter sp. DB0510.</title>
        <authorList>
            <person name="Kim D.-U."/>
        </authorList>
    </citation>
    <scope>NUCLEOTIDE SEQUENCE</scope>
    <source>
        <strain evidence="2">DB0510</strain>
    </source>
</reference>
<dbReference type="InterPro" id="IPR021741">
    <property type="entry name" value="DUF3311"/>
</dbReference>
<sequence>MGHETKSVLVALVIPVVGILAGVLLLSGSTASVLGFPAVLVWLFAWMPITALLMHIAWVRWDREDIEALDAQWAEVGGR</sequence>
<feature type="transmembrane region" description="Helical" evidence="1">
    <location>
        <begin position="39"/>
        <end position="59"/>
    </location>
</feature>
<keyword evidence="1" id="KW-0812">Transmembrane</keyword>
<evidence type="ECO:0000313" key="2">
    <source>
        <dbReference type="EMBL" id="NHN54843.1"/>
    </source>
</evidence>
<keyword evidence="1" id="KW-0472">Membrane</keyword>
<dbReference type="Proteomes" id="UP000744769">
    <property type="component" value="Unassembled WGS sequence"/>
</dbReference>
<protein>
    <submittedName>
        <fullName evidence="2">DUF3311 domain-containing protein</fullName>
    </submittedName>
</protein>